<comment type="caution">
    <text evidence="3">The sequence shown here is derived from an EMBL/GenBank/DDBJ whole genome shotgun (WGS) entry which is preliminary data.</text>
</comment>
<dbReference type="InterPro" id="IPR011009">
    <property type="entry name" value="Kinase-like_dom_sf"/>
</dbReference>
<dbReference type="OrthoDB" id="2906425at2759"/>
<dbReference type="SUPFAM" id="SSF56112">
    <property type="entry name" value="Protein kinase-like (PK-like)"/>
    <property type="match status" value="1"/>
</dbReference>
<sequence length="386" mass="43184">MARSNVAPDPVLLTSILPETDQQLSTEIWKQNWDQCVFKAVPDAAEATPKVVRLVRMNKRPSRFQVVSAMQQIAAIVIPNLAPQISRTGTAANQQGELFEFCVMDYMEGVPLVQVWEQMPAEDQETVVAALIEALRLLHTLRLFDDKVQAILQTGNVPPGAVMGGPSTGFLEDGPSLLQAVTEKLRLKSAFHTSTDTTCPDGVVIQSDFSDLGSVTLEDTTMGRWANEAVFCHNDLNPGNVIVRPSHTVDGTTRYCLAAIIDWELSGFYPPSYELSLQDTYLSSANRLVTYYLLLKRGMERIVPHTTPQESLLRALEILFESQQRRLLEGTNIPARIRQRFLKQAGLHRDKNLYLGWTQKCSKPSPSLAESQEMEDRVVEEMTARR</sequence>
<gene>
    <name evidence="3" type="ORF">B0T11DRAFT_282925</name>
</gene>
<evidence type="ECO:0000259" key="2">
    <source>
        <dbReference type="Pfam" id="PF01636"/>
    </source>
</evidence>
<dbReference type="Proteomes" id="UP000813385">
    <property type="component" value="Unassembled WGS sequence"/>
</dbReference>
<dbReference type="PANTHER" id="PTHR21310">
    <property type="entry name" value="AMINOGLYCOSIDE PHOSPHOTRANSFERASE-RELATED-RELATED"/>
    <property type="match status" value="1"/>
</dbReference>
<feature type="region of interest" description="Disordered" evidence="1">
    <location>
        <begin position="362"/>
        <end position="386"/>
    </location>
</feature>
<evidence type="ECO:0000313" key="3">
    <source>
        <dbReference type="EMBL" id="KAH7363626.1"/>
    </source>
</evidence>
<accession>A0A8K0X4D2</accession>
<dbReference type="AlphaFoldDB" id="A0A8K0X4D2"/>
<proteinExistence type="predicted"/>
<dbReference type="EMBL" id="JAGPXD010000003">
    <property type="protein sequence ID" value="KAH7363626.1"/>
    <property type="molecule type" value="Genomic_DNA"/>
</dbReference>
<organism evidence="3 4">
    <name type="scientific">Plectosphaerella cucumerina</name>
    <dbReference type="NCBI Taxonomy" id="40658"/>
    <lineage>
        <taxon>Eukaryota</taxon>
        <taxon>Fungi</taxon>
        <taxon>Dikarya</taxon>
        <taxon>Ascomycota</taxon>
        <taxon>Pezizomycotina</taxon>
        <taxon>Sordariomycetes</taxon>
        <taxon>Hypocreomycetidae</taxon>
        <taxon>Glomerellales</taxon>
        <taxon>Plectosphaerellaceae</taxon>
        <taxon>Plectosphaerella</taxon>
    </lineage>
</organism>
<dbReference type="GO" id="GO:0016301">
    <property type="term" value="F:kinase activity"/>
    <property type="evidence" value="ECO:0007669"/>
    <property type="project" value="UniProtKB-KW"/>
</dbReference>
<name>A0A8K0X4D2_9PEZI</name>
<evidence type="ECO:0000256" key="1">
    <source>
        <dbReference type="SAM" id="MobiDB-lite"/>
    </source>
</evidence>
<feature type="domain" description="Aminoglycoside phosphotransferase" evidence="2">
    <location>
        <begin position="67"/>
        <end position="275"/>
    </location>
</feature>
<keyword evidence="4" id="KW-1185">Reference proteome</keyword>
<keyword evidence="3" id="KW-0418">Kinase</keyword>
<reference evidence="3" key="1">
    <citation type="journal article" date="2021" name="Nat. Commun.">
        <title>Genetic determinants of endophytism in the Arabidopsis root mycobiome.</title>
        <authorList>
            <person name="Mesny F."/>
            <person name="Miyauchi S."/>
            <person name="Thiergart T."/>
            <person name="Pickel B."/>
            <person name="Atanasova L."/>
            <person name="Karlsson M."/>
            <person name="Huettel B."/>
            <person name="Barry K.W."/>
            <person name="Haridas S."/>
            <person name="Chen C."/>
            <person name="Bauer D."/>
            <person name="Andreopoulos W."/>
            <person name="Pangilinan J."/>
            <person name="LaButti K."/>
            <person name="Riley R."/>
            <person name="Lipzen A."/>
            <person name="Clum A."/>
            <person name="Drula E."/>
            <person name="Henrissat B."/>
            <person name="Kohler A."/>
            <person name="Grigoriev I.V."/>
            <person name="Martin F.M."/>
            <person name="Hacquard S."/>
        </authorList>
    </citation>
    <scope>NUCLEOTIDE SEQUENCE</scope>
    <source>
        <strain evidence="3">MPI-CAGE-AT-0016</strain>
    </source>
</reference>
<evidence type="ECO:0000313" key="4">
    <source>
        <dbReference type="Proteomes" id="UP000813385"/>
    </source>
</evidence>
<keyword evidence="3" id="KW-0808">Transferase</keyword>
<dbReference type="Pfam" id="PF01636">
    <property type="entry name" value="APH"/>
    <property type="match status" value="1"/>
</dbReference>
<dbReference type="Gene3D" id="3.90.1200.10">
    <property type="match status" value="1"/>
</dbReference>
<feature type="compositionally biased region" description="Basic and acidic residues" evidence="1">
    <location>
        <begin position="374"/>
        <end position="386"/>
    </location>
</feature>
<dbReference type="InterPro" id="IPR002575">
    <property type="entry name" value="Aminoglycoside_PTrfase"/>
</dbReference>
<dbReference type="PANTHER" id="PTHR21310:SF15">
    <property type="entry name" value="AMINOGLYCOSIDE PHOSPHOTRANSFERASE DOMAIN-CONTAINING PROTEIN"/>
    <property type="match status" value="1"/>
</dbReference>
<protein>
    <submittedName>
        <fullName evidence="3">Kinase-like domain-containing protein</fullName>
    </submittedName>
</protein>
<dbReference type="InterPro" id="IPR051678">
    <property type="entry name" value="AGP_Transferase"/>
</dbReference>